<dbReference type="Pfam" id="PF00232">
    <property type="entry name" value="Glyco_hydro_1"/>
    <property type="match status" value="1"/>
</dbReference>
<organism evidence="5 6">
    <name type="scientific">Legionella shakespearei DSM 23087</name>
    <dbReference type="NCBI Taxonomy" id="1122169"/>
    <lineage>
        <taxon>Bacteria</taxon>
        <taxon>Pseudomonadati</taxon>
        <taxon>Pseudomonadota</taxon>
        <taxon>Gammaproteobacteria</taxon>
        <taxon>Legionellales</taxon>
        <taxon>Legionellaceae</taxon>
        <taxon>Legionella</taxon>
    </lineage>
</organism>
<dbReference type="InterPro" id="IPR017853">
    <property type="entry name" value="GH"/>
</dbReference>
<dbReference type="InterPro" id="IPR001360">
    <property type="entry name" value="Glyco_hydro_1"/>
</dbReference>
<dbReference type="OrthoDB" id="9765195at2"/>
<name>A0A0W0YT16_9GAMM</name>
<dbReference type="SUPFAM" id="SSF51445">
    <property type="entry name" value="(Trans)glycosidases"/>
    <property type="match status" value="1"/>
</dbReference>
<evidence type="ECO:0000256" key="1">
    <source>
        <dbReference type="ARBA" id="ARBA00010838"/>
    </source>
</evidence>
<accession>A0A0W0YT16</accession>
<dbReference type="GO" id="GO:0008422">
    <property type="term" value="F:beta-glucosidase activity"/>
    <property type="evidence" value="ECO:0007669"/>
    <property type="project" value="UniProtKB-EC"/>
</dbReference>
<dbReference type="PRINTS" id="PR00131">
    <property type="entry name" value="GLHYDRLASE1"/>
</dbReference>
<dbReference type="eggNOG" id="COG2723">
    <property type="taxonomic scope" value="Bacteria"/>
</dbReference>
<evidence type="ECO:0000313" key="5">
    <source>
        <dbReference type="EMBL" id="KTD60040.1"/>
    </source>
</evidence>
<dbReference type="STRING" id="1122169.Lsha_1790"/>
<proteinExistence type="inferred from homology"/>
<comment type="similarity">
    <text evidence="1 4">Belongs to the glycosyl hydrolase 1 family.</text>
</comment>
<dbReference type="Proteomes" id="UP000054600">
    <property type="component" value="Unassembled WGS sequence"/>
</dbReference>
<dbReference type="PANTHER" id="PTHR10353:SF36">
    <property type="entry name" value="LP05116P"/>
    <property type="match status" value="1"/>
</dbReference>
<dbReference type="PATRIC" id="fig|1122169.6.peg.2054"/>
<dbReference type="PANTHER" id="PTHR10353">
    <property type="entry name" value="GLYCOSYL HYDROLASE"/>
    <property type="match status" value="1"/>
</dbReference>
<protein>
    <submittedName>
        <fullName evidence="5">Beta-glucosidase B</fullName>
        <ecNumber evidence="5">3.2.1.21</ecNumber>
    </submittedName>
</protein>
<reference evidence="5 6" key="1">
    <citation type="submission" date="2015-11" db="EMBL/GenBank/DDBJ databases">
        <title>Genomic analysis of 38 Legionella species identifies large and diverse effector repertoires.</title>
        <authorList>
            <person name="Burstein D."/>
            <person name="Amaro F."/>
            <person name="Zusman T."/>
            <person name="Lifshitz Z."/>
            <person name="Cohen O."/>
            <person name="Gilbert J.A."/>
            <person name="Pupko T."/>
            <person name="Shuman H.A."/>
            <person name="Segal G."/>
        </authorList>
    </citation>
    <scope>NUCLEOTIDE SEQUENCE [LARGE SCALE GENOMIC DNA]</scope>
    <source>
        <strain evidence="5 6">ATCC 49655</strain>
    </source>
</reference>
<dbReference type="EMBL" id="LNYW01000046">
    <property type="protein sequence ID" value="KTD60040.1"/>
    <property type="molecule type" value="Genomic_DNA"/>
</dbReference>
<dbReference type="RefSeq" id="WP_018576051.1">
    <property type="nucleotide sequence ID" value="NZ_KB892382.1"/>
</dbReference>
<dbReference type="Gene3D" id="3.20.20.80">
    <property type="entry name" value="Glycosidases"/>
    <property type="match status" value="1"/>
</dbReference>
<keyword evidence="6" id="KW-1185">Reference proteome</keyword>
<dbReference type="GO" id="GO:0005975">
    <property type="term" value="P:carbohydrate metabolic process"/>
    <property type="evidence" value="ECO:0007669"/>
    <property type="project" value="InterPro"/>
</dbReference>
<evidence type="ECO:0000256" key="3">
    <source>
        <dbReference type="ARBA" id="ARBA00023295"/>
    </source>
</evidence>
<gene>
    <name evidence="5" type="primary">bglB</name>
    <name evidence="5" type="ORF">Lsha_1790</name>
</gene>
<sequence length="432" mass="48862">MQSKQEKPIIGFASSMFQTSGPRCGDSNWTEDARIGNVPDSTQALPHWDNFEADLDLMARAGAETYRISIEWSHIEPVQGQFDAEVLAQYERLIDACIARGIKPMLTLYHFNEPSWFTELGSFEKQANIAHFTAYCRHVFNALSPKVSLWCTINEPAVQAYMGYFLGKFPPHTKLSFSQTAEVLKNFLRAHVDAYEMLKAQPNGQESQIGIVHNFLRFKPLYRFDPIAYVLTNVFNRITNDLVMEFFATGRFDYRLGGVHYRDDRAPNANDFIGLNFYANPIVGPNRKNIYGPTCRDGQVMGDMYLPLDADGFAEAIDEVARLGKPIYITETGVADQSDVLRQQLLPLYLDVIKRKIAEGIDIPGVYFWSGWDNYEWNEGNTKSFGFFAADRTPRPSVAILTQLINEKNNPTAPQYAAVEEDDVASLLGARI</sequence>
<evidence type="ECO:0000256" key="2">
    <source>
        <dbReference type="ARBA" id="ARBA00022801"/>
    </source>
</evidence>
<evidence type="ECO:0000256" key="4">
    <source>
        <dbReference type="RuleBase" id="RU003690"/>
    </source>
</evidence>
<dbReference type="EC" id="3.2.1.21" evidence="5"/>
<keyword evidence="2 5" id="KW-0378">Hydrolase</keyword>
<keyword evidence="3 5" id="KW-0326">Glycosidase</keyword>
<evidence type="ECO:0000313" key="6">
    <source>
        <dbReference type="Proteomes" id="UP000054600"/>
    </source>
</evidence>
<comment type="caution">
    <text evidence="5">The sequence shown here is derived from an EMBL/GenBank/DDBJ whole genome shotgun (WGS) entry which is preliminary data.</text>
</comment>
<dbReference type="AlphaFoldDB" id="A0A0W0YT16"/>